<dbReference type="Proteomes" id="UP000322234">
    <property type="component" value="Unassembled WGS sequence"/>
</dbReference>
<accession>A0A6B0R9S5</accession>
<protein>
    <submittedName>
        <fullName evidence="1">Uncharacterized protein</fullName>
    </submittedName>
</protein>
<dbReference type="AlphaFoldDB" id="A0A6B0R9S5"/>
<name>A0A6B0R9S5_9CETA</name>
<reference evidence="1" key="1">
    <citation type="submission" date="2019-10" db="EMBL/GenBank/DDBJ databases">
        <title>The sequence and de novo assembly of the wild yak genome.</title>
        <authorList>
            <person name="Liu Y."/>
        </authorList>
    </citation>
    <scope>NUCLEOTIDE SEQUENCE [LARGE SCALE GENOMIC DNA]</scope>
    <source>
        <strain evidence="1">WY2019</strain>
    </source>
</reference>
<gene>
    <name evidence="1" type="ORF">E5288_WYG011382</name>
</gene>
<evidence type="ECO:0000313" key="1">
    <source>
        <dbReference type="EMBL" id="MXQ85557.1"/>
    </source>
</evidence>
<dbReference type="EMBL" id="VBQZ03000026">
    <property type="protein sequence ID" value="MXQ85557.1"/>
    <property type="molecule type" value="Genomic_DNA"/>
</dbReference>
<evidence type="ECO:0000313" key="2">
    <source>
        <dbReference type="Proteomes" id="UP000322234"/>
    </source>
</evidence>
<comment type="caution">
    <text evidence="1">The sequence shown here is derived from an EMBL/GenBank/DDBJ whole genome shotgun (WGS) entry which is preliminary data.</text>
</comment>
<proteinExistence type="predicted"/>
<keyword evidence="2" id="KW-1185">Reference proteome</keyword>
<sequence length="82" mass="8969">MRSVLHKRQAVLSSTPESGRHLLLLKGEGLGESASSFGRNGLCPVFKSVVLHVDVTLEDSDCCFRFLSSVTVLWIHHFSVSG</sequence>
<organism evidence="1 2">
    <name type="scientific">Bos mutus</name>
    <name type="common">wild yak</name>
    <dbReference type="NCBI Taxonomy" id="72004"/>
    <lineage>
        <taxon>Eukaryota</taxon>
        <taxon>Metazoa</taxon>
        <taxon>Chordata</taxon>
        <taxon>Craniata</taxon>
        <taxon>Vertebrata</taxon>
        <taxon>Euteleostomi</taxon>
        <taxon>Mammalia</taxon>
        <taxon>Eutheria</taxon>
        <taxon>Laurasiatheria</taxon>
        <taxon>Artiodactyla</taxon>
        <taxon>Ruminantia</taxon>
        <taxon>Pecora</taxon>
        <taxon>Bovidae</taxon>
        <taxon>Bovinae</taxon>
        <taxon>Bos</taxon>
    </lineage>
</organism>